<organism evidence="6 7">
    <name type="scientific">Xylanibacillus composti</name>
    <dbReference type="NCBI Taxonomy" id="1572762"/>
    <lineage>
        <taxon>Bacteria</taxon>
        <taxon>Bacillati</taxon>
        <taxon>Bacillota</taxon>
        <taxon>Bacilli</taxon>
        <taxon>Bacillales</taxon>
        <taxon>Paenibacillaceae</taxon>
        <taxon>Xylanibacillus</taxon>
    </lineage>
</organism>
<protein>
    <submittedName>
        <fullName evidence="6">LacI family transcriptional regulator</fullName>
    </submittedName>
</protein>
<dbReference type="PROSITE" id="PS00356">
    <property type="entry name" value="HTH_LACI_1"/>
    <property type="match status" value="1"/>
</dbReference>
<gene>
    <name evidence="6" type="ORF">XYCOK13_09150</name>
</gene>
<keyword evidence="1" id="KW-0678">Repressor</keyword>
<evidence type="ECO:0000256" key="4">
    <source>
        <dbReference type="ARBA" id="ARBA00023163"/>
    </source>
</evidence>
<dbReference type="EMBL" id="BOVK01000012">
    <property type="protein sequence ID" value="GIQ68091.1"/>
    <property type="molecule type" value="Genomic_DNA"/>
</dbReference>
<dbReference type="RefSeq" id="WP_213410710.1">
    <property type="nucleotide sequence ID" value="NZ_BOVK01000012.1"/>
</dbReference>
<accession>A0A8J4M232</accession>
<dbReference type="InterPro" id="IPR000843">
    <property type="entry name" value="HTH_LacI"/>
</dbReference>
<evidence type="ECO:0000259" key="5">
    <source>
        <dbReference type="PROSITE" id="PS50932"/>
    </source>
</evidence>
<dbReference type="SMART" id="SM00354">
    <property type="entry name" value="HTH_LACI"/>
    <property type="match status" value="1"/>
</dbReference>
<evidence type="ECO:0000313" key="7">
    <source>
        <dbReference type="Proteomes" id="UP000677918"/>
    </source>
</evidence>
<dbReference type="Pfam" id="PF00532">
    <property type="entry name" value="Peripla_BP_1"/>
    <property type="match status" value="1"/>
</dbReference>
<feature type="domain" description="HTH lacI-type" evidence="5">
    <location>
        <begin position="4"/>
        <end position="58"/>
    </location>
</feature>
<comment type="caution">
    <text evidence="6">The sequence shown here is derived from an EMBL/GenBank/DDBJ whole genome shotgun (WGS) entry which is preliminary data.</text>
</comment>
<dbReference type="Proteomes" id="UP000677918">
    <property type="component" value="Unassembled WGS sequence"/>
</dbReference>
<evidence type="ECO:0000256" key="2">
    <source>
        <dbReference type="ARBA" id="ARBA00023015"/>
    </source>
</evidence>
<keyword evidence="3" id="KW-0238">DNA-binding</keyword>
<dbReference type="Pfam" id="PF00356">
    <property type="entry name" value="LacI"/>
    <property type="match status" value="1"/>
</dbReference>
<dbReference type="GO" id="GO:0003700">
    <property type="term" value="F:DNA-binding transcription factor activity"/>
    <property type="evidence" value="ECO:0007669"/>
    <property type="project" value="TreeGrafter"/>
</dbReference>
<dbReference type="AlphaFoldDB" id="A0A8J4M232"/>
<dbReference type="GO" id="GO:0000976">
    <property type="term" value="F:transcription cis-regulatory region binding"/>
    <property type="evidence" value="ECO:0007669"/>
    <property type="project" value="TreeGrafter"/>
</dbReference>
<dbReference type="InterPro" id="IPR028082">
    <property type="entry name" value="Peripla_BP_I"/>
</dbReference>
<dbReference type="InterPro" id="IPR001761">
    <property type="entry name" value="Peripla_BP/Lac1_sug-bd_dom"/>
</dbReference>
<keyword evidence="7" id="KW-1185">Reference proteome</keyword>
<dbReference type="Gene3D" id="3.40.50.2300">
    <property type="match status" value="2"/>
</dbReference>
<dbReference type="PROSITE" id="PS50932">
    <property type="entry name" value="HTH_LACI_2"/>
    <property type="match status" value="1"/>
</dbReference>
<name>A0A8J4M232_9BACL</name>
<dbReference type="CDD" id="cd06267">
    <property type="entry name" value="PBP1_LacI_sugar_binding-like"/>
    <property type="match status" value="1"/>
</dbReference>
<dbReference type="PRINTS" id="PR00036">
    <property type="entry name" value="HTHLACI"/>
</dbReference>
<dbReference type="SUPFAM" id="SSF53822">
    <property type="entry name" value="Periplasmic binding protein-like I"/>
    <property type="match status" value="1"/>
</dbReference>
<keyword evidence="2" id="KW-0805">Transcription regulation</keyword>
<reference evidence="6" key="1">
    <citation type="submission" date="2021-04" db="EMBL/GenBank/DDBJ databases">
        <title>Draft genome sequence of Xylanibacillus composti strain K13.</title>
        <authorList>
            <person name="Uke A."/>
            <person name="Chhe C."/>
            <person name="Baramee S."/>
            <person name="Kosugi A."/>
        </authorList>
    </citation>
    <scope>NUCLEOTIDE SEQUENCE</scope>
    <source>
        <strain evidence="6">K13</strain>
    </source>
</reference>
<dbReference type="PANTHER" id="PTHR30146">
    <property type="entry name" value="LACI-RELATED TRANSCRIPTIONAL REPRESSOR"/>
    <property type="match status" value="1"/>
</dbReference>
<dbReference type="PANTHER" id="PTHR30146:SF148">
    <property type="entry name" value="HTH-TYPE TRANSCRIPTIONAL REPRESSOR PURR-RELATED"/>
    <property type="match status" value="1"/>
</dbReference>
<evidence type="ECO:0000256" key="3">
    <source>
        <dbReference type="ARBA" id="ARBA00023125"/>
    </source>
</evidence>
<sequence length="330" mass="36746">MRNVTIKEVAQAAGVSTATISRVLNKSGYVSEDVRHRVLETVRQLNYRPNAVARNLKRERTHCVGLILPDMRNPYFMRLAREVQALLSVRNYHILYTDSGADAARERSAINFMLENRIEALVIAGMGKNADKLREVQDRGVPLILIDRRVNNVESDIIIEDNRGAAERAVKLLVDKGHRKIGILCGPAGISTADERREGVQAALERAGLSPADMFWYSGDFSRSSGREAARQMHRLLEPPTAVFSANNEMTFGLYLGLKEMGQPLDFWEVASYGELEFAPLFANRLAYVRQNPEALGRTAAELVLERIGGADRGIGLLEQIVLTPDIVCM</sequence>
<dbReference type="CDD" id="cd01392">
    <property type="entry name" value="HTH_LacI"/>
    <property type="match status" value="1"/>
</dbReference>
<keyword evidence="4" id="KW-0804">Transcription</keyword>
<evidence type="ECO:0000313" key="6">
    <source>
        <dbReference type="EMBL" id="GIQ68091.1"/>
    </source>
</evidence>
<dbReference type="SUPFAM" id="SSF47413">
    <property type="entry name" value="lambda repressor-like DNA-binding domains"/>
    <property type="match status" value="1"/>
</dbReference>
<dbReference type="InterPro" id="IPR010982">
    <property type="entry name" value="Lambda_DNA-bd_dom_sf"/>
</dbReference>
<proteinExistence type="predicted"/>
<dbReference type="Gene3D" id="1.10.260.40">
    <property type="entry name" value="lambda repressor-like DNA-binding domains"/>
    <property type="match status" value="1"/>
</dbReference>
<evidence type="ECO:0000256" key="1">
    <source>
        <dbReference type="ARBA" id="ARBA00022491"/>
    </source>
</evidence>